<gene>
    <name evidence="2" type="ORF">EHW97_05055</name>
</gene>
<organism evidence="2 3">
    <name type="scientific">Aeromicrobium camelliae</name>
    <dbReference type="NCBI Taxonomy" id="1538144"/>
    <lineage>
        <taxon>Bacteria</taxon>
        <taxon>Bacillati</taxon>
        <taxon>Actinomycetota</taxon>
        <taxon>Actinomycetes</taxon>
        <taxon>Propionibacteriales</taxon>
        <taxon>Nocardioidaceae</taxon>
        <taxon>Aeromicrobium</taxon>
    </lineage>
</organism>
<dbReference type="AlphaFoldDB" id="A0A3N6ZG20"/>
<keyword evidence="3" id="KW-1185">Reference proteome</keyword>
<evidence type="ECO:0000313" key="2">
    <source>
        <dbReference type="EMBL" id="RQN09061.1"/>
    </source>
</evidence>
<dbReference type="OrthoDB" id="5244650at2"/>
<accession>A0A3N6ZG20</accession>
<protein>
    <submittedName>
        <fullName evidence="2">DUF4235 domain-containing protein</fullName>
    </submittedName>
</protein>
<evidence type="ECO:0000313" key="3">
    <source>
        <dbReference type="Proteomes" id="UP000275225"/>
    </source>
</evidence>
<evidence type="ECO:0000256" key="1">
    <source>
        <dbReference type="SAM" id="Phobius"/>
    </source>
</evidence>
<keyword evidence="1" id="KW-1133">Transmembrane helix</keyword>
<comment type="caution">
    <text evidence="2">The sequence shown here is derived from an EMBL/GenBank/DDBJ whole genome shotgun (WGS) entry which is preliminary data.</text>
</comment>
<keyword evidence="1" id="KW-0812">Transmembrane</keyword>
<sequence length="103" mass="10882">MTPASRTAATKSSKSAKILYQPVGLVSSIIAGLVASAVFKQVWKRVSPNTEGDPPTPLQSEFPFKEILLAAVIQGAIFSGVRAIVQRQGARAFAKATGEWPGK</sequence>
<feature type="transmembrane region" description="Helical" evidence="1">
    <location>
        <begin position="18"/>
        <end position="39"/>
    </location>
</feature>
<name>A0A3N6ZG20_9ACTN</name>
<dbReference type="EMBL" id="RQJX01000004">
    <property type="protein sequence ID" value="RQN09061.1"/>
    <property type="molecule type" value="Genomic_DNA"/>
</dbReference>
<dbReference type="Proteomes" id="UP000275225">
    <property type="component" value="Unassembled WGS sequence"/>
</dbReference>
<proteinExistence type="predicted"/>
<feature type="transmembrane region" description="Helical" evidence="1">
    <location>
        <begin position="67"/>
        <end position="85"/>
    </location>
</feature>
<dbReference type="RefSeq" id="WP_124236068.1">
    <property type="nucleotide sequence ID" value="NZ_JBHUFI010000001.1"/>
</dbReference>
<reference evidence="2 3" key="1">
    <citation type="submission" date="2018-11" db="EMBL/GenBank/DDBJ databases">
        <authorList>
            <person name="Li F."/>
        </authorList>
    </citation>
    <scope>NUCLEOTIDE SEQUENCE [LARGE SCALE GENOMIC DNA]</scope>
    <source>
        <strain evidence="2 3">YS17T</strain>
    </source>
</reference>
<keyword evidence="1" id="KW-0472">Membrane</keyword>
<dbReference type="InterPro" id="IPR025329">
    <property type="entry name" value="DUF4235"/>
</dbReference>
<dbReference type="Pfam" id="PF14019">
    <property type="entry name" value="DUF4235"/>
    <property type="match status" value="1"/>
</dbReference>